<dbReference type="EMBL" id="BAABJO010000004">
    <property type="protein sequence ID" value="GAA5114494.1"/>
    <property type="molecule type" value="Genomic_DNA"/>
</dbReference>
<proteinExistence type="predicted"/>
<name>A0ABP9NCC3_9PSEU</name>
<evidence type="ECO:0000313" key="1">
    <source>
        <dbReference type="EMBL" id="GAA5114494.1"/>
    </source>
</evidence>
<protein>
    <submittedName>
        <fullName evidence="1">Uncharacterized protein</fullName>
    </submittedName>
</protein>
<organism evidence="1 2">
    <name type="scientific">Pseudonocardia adelaidensis</name>
    <dbReference type="NCBI Taxonomy" id="648754"/>
    <lineage>
        <taxon>Bacteria</taxon>
        <taxon>Bacillati</taxon>
        <taxon>Actinomycetota</taxon>
        <taxon>Actinomycetes</taxon>
        <taxon>Pseudonocardiales</taxon>
        <taxon>Pseudonocardiaceae</taxon>
        <taxon>Pseudonocardia</taxon>
    </lineage>
</organism>
<comment type="caution">
    <text evidence="1">The sequence shown here is derived from an EMBL/GenBank/DDBJ whole genome shotgun (WGS) entry which is preliminary data.</text>
</comment>
<keyword evidence="2" id="KW-1185">Reference proteome</keyword>
<sequence>MAAPRQLGRPWLERRKLIDDLWPALAAPVVGVELLNPGFEGSAMVDPFTPCVLRQSCGPVRALSGVAQLARIGSTRAVDESGSTVYTTRC</sequence>
<evidence type="ECO:0000313" key="2">
    <source>
        <dbReference type="Proteomes" id="UP001500804"/>
    </source>
</evidence>
<gene>
    <name evidence="1" type="ORF">GCM10023320_11770</name>
</gene>
<accession>A0ABP9NCC3</accession>
<dbReference type="Proteomes" id="UP001500804">
    <property type="component" value="Unassembled WGS sequence"/>
</dbReference>
<reference evidence="2" key="1">
    <citation type="journal article" date="2019" name="Int. J. Syst. Evol. Microbiol.">
        <title>The Global Catalogue of Microorganisms (GCM) 10K type strain sequencing project: providing services to taxonomists for standard genome sequencing and annotation.</title>
        <authorList>
            <consortium name="The Broad Institute Genomics Platform"/>
            <consortium name="The Broad Institute Genome Sequencing Center for Infectious Disease"/>
            <person name="Wu L."/>
            <person name="Ma J."/>
        </authorList>
    </citation>
    <scope>NUCLEOTIDE SEQUENCE [LARGE SCALE GENOMIC DNA]</scope>
    <source>
        <strain evidence="2">JCM 18302</strain>
    </source>
</reference>